<dbReference type="InterPro" id="IPR050268">
    <property type="entry name" value="NADH-dep_flavin_reductase"/>
</dbReference>
<dbReference type="EC" id="1.-.-.-" evidence="3"/>
<sequence>MGLGQRETGLGRREQTESAERFTEAMSRLVSGVAVVSLRGADGRPCGLLVSSLCSYSVDPPSVLVALARSSRTCRELGTGAGAAFGVHLLARTDAALARVFAGSAEDKFADALWEWDGEVPRLADVPVYVKCRADALFPHGDHVIVVGEAVHCVLKEGEPLVYFHRRLDWRLGRALPGPPD</sequence>
<protein>
    <submittedName>
        <fullName evidence="3">Flavin reductase family protein</fullName>
        <ecNumber evidence="3">1.-.-.-</ecNumber>
    </submittedName>
</protein>
<dbReference type="PANTHER" id="PTHR30466">
    <property type="entry name" value="FLAVIN REDUCTASE"/>
    <property type="match status" value="1"/>
</dbReference>
<dbReference type="SMART" id="SM00903">
    <property type="entry name" value="Flavin_Reduct"/>
    <property type="match status" value="1"/>
</dbReference>
<dbReference type="EMBL" id="JARWBG010000007">
    <property type="protein sequence ID" value="MDH2388886.1"/>
    <property type="molecule type" value="Genomic_DNA"/>
</dbReference>
<organism evidence="3 4">
    <name type="scientific">Streptomyces chengmaiensis</name>
    <dbReference type="NCBI Taxonomy" id="3040919"/>
    <lineage>
        <taxon>Bacteria</taxon>
        <taxon>Bacillati</taxon>
        <taxon>Actinomycetota</taxon>
        <taxon>Actinomycetes</taxon>
        <taxon>Kitasatosporales</taxon>
        <taxon>Streptomycetaceae</taxon>
        <taxon>Streptomyces</taxon>
    </lineage>
</organism>
<dbReference type="Pfam" id="PF01613">
    <property type="entry name" value="Flavin_Reduct"/>
    <property type="match status" value="1"/>
</dbReference>
<dbReference type="RefSeq" id="WP_279927167.1">
    <property type="nucleotide sequence ID" value="NZ_JARWBG010000007.1"/>
</dbReference>
<name>A0ABT6HJG3_9ACTN</name>
<evidence type="ECO:0000313" key="4">
    <source>
        <dbReference type="Proteomes" id="UP001223144"/>
    </source>
</evidence>
<gene>
    <name evidence="3" type="ORF">QCN29_08810</name>
</gene>
<reference evidence="3 4" key="1">
    <citation type="submission" date="2023-04" db="EMBL/GenBank/DDBJ databases">
        <title>Streptomyces chengmaiensis sp. nov. isolated from the stem of mangrove plant in Hainan.</title>
        <authorList>
            <person name="Huang X."/>
            <person name="Zhou S."/>
            <person name="Chu X."/>
            <person name="Xie Y."/>
            <person name="Lin Y."/>
        </authorList>
    </citation>
    <scope>NUCLEOTIDE SEQUENCE [LARGE SCALE GENOMIC DNA]</scope>
    <source>
        <strain evidence="3 4">HNM0663</strain>
    </source>
</reference>
<keyword evidence="1 3" id="KW-0560">Oxidoreductase</keyword>
<dbReference type="SUPFAM" id="SSF50475">
    <property type="entry name" value="FMN-binding split barrel"/>
    <property type="match status" value="1"/>
</dbReference>
<dbReference type="Gene3D" id="2.30.110.10">
    <property type="entry name" value="Electron Transport, Fmn-binding Protein, Chain A"/>
    <property type="match status" value="1"/>
</dbReference>
<proteinExistence type="predicted"/>
<dbReference type="InterPro" id="IPR012349">
    <property type="entry name" value="Split_barrel_FMN-bd"/>
</dbReference>
<keyword evidence="4" id="KW-1185">Reference proteome</keyword>
<feature type="domain" description="Flavin reductase like" evidence="2">
    <location>
        <begin position="26"/>
        <end position="170"/>
    </location>
</feature>
<dbReference type="Proteomes" id="UP001223144">
    <property type="component" value="Unassembled WGS sequence"/>
</dbReference>
<dbReference type="PANTHER" id="PTHR30466:SF1">
    <property type="entry name" value="FMN REDUCTASE (NADH) RUTF"/>
    <property type="match status" value="1"/>
</dbReference>
<comment type="caution">
    <text evidence="3">The sequence shown here is derived from an EMBL/GenBank/DDBJ whole genome shotgun (WGS) entry which is preliminary data.</text>
</comment>
<evidence type="ECO:0000259" key="2">
    <source>
        <dbReference type="SMART" id="SM00903"/>
    </source>
</evidence>
<evidence type="ECO:0000313" key="3">
    <source>
        <dbReference type="EMBL" id="MDH2388886.1"/>
    </source>
</evidence>
<evidence type="ECO:0000256" key="1">
    <source>
        <dbReference type="ARBA" id="ARBA00023002"/>
    </source>
</evidence>
<accession>A0ABT6HJG3</accession>
<dbReference type="GO" id="GO:0016491">
    <property type="term" value="F:oxidoreductase activity"/>
    <property type="evidence" value="ECO:0007669"/>
    <property type="project" value="UniProtKB-KW"/>
</dbReference>
<dbReference type="InterPro" id="IPR002563">
    <property type="entry name" value="Flavin_Rdtase-like_dom"/>
</dbReference>